<dbReference type="GO" id="GO:0016887">
    <property type="term" value="F:ATP hydrolysis activity"/>
    <property type="evidence" value="ECO:0007669"/>
    <property type="project" value="InterPro"/>
</dbReference>
<accession>A0AAW6U1S7</accession>
<evidence type="ECO:0000256" key="4">
    <source>
        <dbReference type="ARBA" id="ARBA00038388"/>
    </source>
</evidence>
<dbReference type="GO" id="GO:0005886">
    <property type="term" value="C:plasma membrane"/>
    <property type="evidence" value="ECO:0007669"/>
    <property type="project" value="TreeGrafter"/>
</dbReference>
<evidence type="ECO:0000256" key="1">
    <source>
        <dbReference type="ARBA" id="ARBA00022448"/>
    </source>
</evidence>
<protein>
    <submittedName>
        <fullName evidence="6">ABC transporter ATP-binding protein</fullName>
    </submittedName>
</protein>
<dbReference type="SUPFAM" id="SSF52540">
    <property type="entry name" value="P-loop containing nucleoside triphosphate hydrolases"/>
    <property type="match status" value="1"/>
</dbReference>
<evidence type="ECO:0000256" key="3">
    <source>
        <dbReference type="ARBA" id="ARBA00022840"/>
    </source>
</evidence>
<dbReference type="Gene3D" id="3.40.50.300">
    <property type="entry name" value="P-loop containing nucleotide triphosphate hydrolases"/>
    <property type="match status" value="1"/>
</dbReference>
<dbReference type="InterPro" id="IPR015854">
    <property type="entry name" value="ABC_transpr_LolD-like"/>
</dbReference>
<organism evidence="6 7">
    <name type="scientific">Anaerobaca lacustris</name>
    <dbReference type="NCBI Taxonomy" id="3044600"/>
    <lineage>
        <taxon>Bacteria</taxon>
        <taxon>Pseudomonadati</taxon>
        <taxon>Planctomycetota</taxon>
        <taxon>Phycisphaerae</taxon>
        <taxon>Sedimentisphaerales</taxon>
        <taxon>Anaerobacaceae</taxon>
        <taxon>Anaerobaca</taxon>
    </lineage>
</organism>
<evidence type="ECO:0000259" key="5">
    <source>
        <dbReference type="PROSITE" id="PS50893"/>
    </source>
</evidence>
<name>A0AAW6U1S7_9BACT</name>
<gene>
    <name evidence="6" type="ORF">QJ522_17380</name>
</gene>
<dbReference type="AlphaFoldDB" id="A0AAW6U1S7"/>
<comment type="caution">
    <text evidence="6">The sequence shown here is derived from an EMBL/GenBank/DDBJ whole genome shotgun (WGS) entry which is preliminary data.</text>
</comment>
<keyword evidence="7" id="KW-1185">Reference proteome</keyword>
<dbReference type="PROSITE" id="PS00211">
    <property type="entry name" value="ABC_TRANSPORTER_1"/>
    <property type="match status" value="1"/>
</dbReference>
<keyword evidence="3 6" id="KW-0067">ATP-binding</keyword>
<dbReference type="PANTHER" id="PTHR24220">
    <property type="entry name" value="IMPORT ATP-BINDING PROTEIN"/>
    <property type="match status" value="1"/>
</dbReference>
<dbReference type="RefSeq" id="WP_349246244.1">
    <property type="nucleotide sequence ID" value="NZ_JASCXX010000025.1"/>
</dbReference>
<sequence>MIDFRQEFAFDEDGPILVMEDLCKSYQLGSTELRVLREINLAIESGEYVAIMGPSGSGKSTLLNMIGCLDRPTSGDYRLGGQSVSDLDDDELSKIRGARIGFVFQSFNLIAQLNVVENIEIPMYYQGYTEHESDERARELATMVGLGDRLDHRPSELSGGQQQRVAIARALSNDPLIILADEPTGNLDSSSGADILTILDRLHNEGKTLIVVTHDEQIATRAERVIRLFDGYVDKEEFNKR</sequence>
<comment type="similarity">
    <text evidence="4">Belongs to the ABC transporter superfamily. Macrolide exporter (TC 3.A.1.122) family.</text>
</comment>
<dbReference type="InterPro" id="IPR027417">
    <property type="entry name" value="P-loop_NTPase"/>
</dbReference>
<feature type="domain" description="ABC transporter" evidence="5">
    <location>
        <begin position="17"/>
        <end position="241"/>
    </location>
</feature>
<evidence type="ECO:0000256" key="2">
    <source>
        <dbReference type="ARBA" id="ARBA00022741"/>
    </source>
</evidence>
<dbReference type="Proteomes" id="UP001431776">
    <property type="component" value="Unassembled WGS sequence"/>
</dbReference>
<keyword evidence="2" id="KW-0547">Nucleotide-binding</keyword>
<evidence type="ECO:0000313" key="7">
    <source>
        <dbReference type="Proteomes" id="UP001431776"/>
    </source>
</evidence>
<dbReference type="InterPro" id="IPR003439">
    <property type="entry name" value="ABC_transporter-like_ATP-bd"/>
</dbReference>
<evidence type="ECO:0000313" key="6">
    <source>
        <dbReference type="EMBL" id="MDI6450835.1"/>
    </source>
</evidence>
<dbReference type="PROSITE" id="PS50893">
    <property type="entry name" value="ABC_TRANSPORTER_2"/>
    <property type="match status" value="1"/>
</dbReference>
<dbReference type="GO" id="GO:0098796">
    <property type="term" value="C:membrane protein complex"/>
    <property type="evidence" value="ECO:0007669"/>
    <property type="project" value="UniProtKB-ARBA"/>
</dbReference>
<dbReference type="Pfam" id="PF00005">
    <property type="entry name" value="ABC_tran"/>
    <property type="match status" value="1"/>
</dbReference>
<dbReference type="GO" id="GO:0022857">
    <property type="term" value="F:transmembrane transporter activity"/>
    <property type="evidence" value="ECO:0007669"/>
    <property type="project" value="TreeGrafter"/>
</dbReference>
<dbReference type="CDD" id="cd03255">
    <property type="entry name" value="ABC_MJ0796_LolCDE_FtsE"/>
    <property type="match status" value="1"/>
</dbReference>
<proteinExistence type="inferred from homology"/>
<dbReference type="SMART" id="SM00382">
    <property type="entry name" value="AAA"/>
    <property type="match status" value="1"/>
</dbReference>
<dbReference type="GO" id="GO:0005524">
    <property type="term" value="F:ATP binding"/>
    <property type="evidence" value="ECO:0007669"/>
    <property type="project" value="UniProtKB-KW"/>
</dbReference>
<dbReference type="InterPro" id="IPR003593">
    <property type="entry name" value="AAA+_ATPase"/>
</dbReference>
<dbReference type="InterPro" id="IPR017871">
    <property type="entry name" value="ABC_transporter-like_CS"/>
</dbReference>
<reference evidence="6" key="1">
    <citation type="submission" date="2023-05" db="EMBL/GenBank/DDBJ databases">
        <title>Anaerotaeda fermentans gen. nov., sp. nov., a novel anaerobic planctomycete of the new family within the order Sedimentisphaerales isolated from Taman Peninsula, Russia.</title>
        <authorList>
            <person name="Khomyakova M.A."/>
            <person name="Merkel A.Y."/>
            <person name="Slobodkin A.I."/>
        </authorList>
    </citation>
    <scope>NUCLEOTIDE SEQUENCE</scope>
    <source>
        <strain evidence="6">M17dextr</strain>
    </source>
</reference>
<dbReference type="EMBL" id="JASCXX010000025">
    <property type="protein sequence ID" value="MDI6450835.1"/>
    <property type="molecule type" value="Genomic_DNA"/>
</dbReference>
<dbReference type="PANTHER" id="PTHR24220:SF86">
    <property type="entry name" value="ABC TRANSPORTER ABCH.1"/>
    <property type="match status" value="1"/>
</dbReference>
<keyword evidence="1" id="KW-0813">Transport</keyword>
<dbReference type="InterPro" id="IPR017911">
    <property type="entry name" value="MacB-like_ATP-bd"/>
</dbReference>
<dbReference type="FunFam" id="3.40.50.300:FF:000032">
    <property type="entry name" value="Export ABC transporter ATP-binding protein"/>
    <property type="match status" value="1"/>
</dbReference>